<evidence type="ECO:0000313" key="3">
    <source>
        <dbReference type="Proteomes" id="UP000002774"/>
    </source>
</evidence>
<reference evidence="2" key="1">
    <citation type="submission" date="2011-09" db="EMBL/GenBank/DDBJ databases">
        <title>The permanent draft genome of Mucilaginibacter paludis DSM 18603.</title>
        <authorList>
            <consortium name="US DOE Joint Genome Institute (JGI-PGF)"/>
            <person name="Lucas S."/>
            <person name="Han J."/>
            <person name="Lapidus A."/>
            <person name="Bruce D."/>
            <person name="Goodwin L."/>
            <person name="Pitluck S."/>
            <person name="Peters L."/>
            <person name="Kyrpides N."/>
            <person name="Mavromatis K."/>
            <person name="Ivanova N."/>
            <person name="Mikhailova N."/>
            <person name="Held B."/>
            <person name="Detter J.C."/>
            <person name="Tapia R."/>
            <person name="Han C."/>
            <person name="Land M."/>
            <person name="Hauser L."/>
            <person name="Markowitz V."/>
            <person name="Cheng J.-F."/>
            <person name="Hugenholtz P."/>
            <person name="Woyke T."/>
            <person name="Wu D."/>
            <person name="Tindall B."/>
            <person name="Brambilla E."/>
            <person name="Klenk H.-P."/>
            <person name="Eisen J.A."/>
        </authorList>
    </citation>
    <scope>NUCLEOTIDE SEQUENCE [LARGE SCALE GENOMIC DNA]</scope>
    <source>
        <strain evidence="2">DSM 18603</strain>
    </source>
</reference>
<organism evidence="2 3">
    <name type="scientific">Mucilaginibacter paludis DSM 18603</name>
    <dbReference type="NCBI Taxonomy" id="714943"/>
    <lineage>
        <taxon>Bacteria</taxon>
        <taxon>Pseudomonadati</taxon>
        <taxon>Bacteroidota</taxon>
        <taxon>Sphingobacteriia</taxon>
        <taxon>Sphingobacteriales</taxon>
        <taxon>Sphingobacteriaceae</taxon>
        <taxon>Mucilaginibacter</taxon>
    </lineage>
</organism>
<protein>
    <submittedName>
        <fullName evidence="2">Uncharacterized protein</fullName>
    </submittedName>
</protein>
<feature type="transmembrane region" description="Helical" evidence="1">
    <location>
        <begin position="97"/>
        <end position="117"/>
    </location>
</feature>
<evidence type="ECO:0000256" key="1">
    <source>
        <dbReference type="SAM" id="Phobius"/>
    </source>
</evidence>
<dbReference type="HOGENOM" id="CLU_1617163_0_0_10"/>
<evidence type="ECO:0000313" key="2">
    <source>
        <dbReference type="EMBL" id="EHQ27069.1"/>
    </source>
</evidence>
<accession>H1YBZ1</accession>
<proteinExistence type="predicted"/>
<feature type="transmembrane region" description="Helical" evidence="1">
    <location>
        <begin position="123"/>
        <end position="142"/>
    </location>
</feature>
<keyword evidence="1" id="KW-0812">Transmembrane</keyword>
<feature type="transmembrane region" description="Helical" evidence="1">
    <location>
        <begin position="24"/>
        <end position="43"/>
    </location>
</feature>
<keyword evidence="1" id="KW-1133">Transmembrane helix</keyword>
<keyword evidence="1" id="KW-0472">Membrane</keyword>
<name>H1YBZ1_9SPHI</name>
<dbReference type="EMBL" id="CM001403">
    <property type="protein sequence ID" value="EHQ27069.1"/>
    <property type="molecule type" value="Genomic_DNA"/>
</dbReference>
<gene>
    <name evidence="2" type="ORF">Mucpa_2961</name>
</gene>
<dbReference type="AlphaFoldDB" id="H1YBZ1"/>
<keyword evidence="3" id="KW-1185">Reference proteome</keyword>
<feature type="transmembrane region" description="Helical" evidence="1">
    <location>
        <begin position="63"/>
        <end position="85"/>
    </location>
</feature>
<dbReference type="Proteomes" id="UP000002774">
    <property type="component" value="Chromosome"/>
</dbReference>
<sequence length="164" mass="18754">MICSINQNYSFGLSTIIRVKTRPLFLAFCVIYYITGIGMPLVFDLYFHQHFSIGQLISGISHFWATLFTVIIAGLTYTFLMYGMLKKAGEIPRKPVWQILLIHIIVLSGIFGLMLAISKSMLTTVTAVAGLTMYVGICRFMTIRNLFFHIQMLDDTNLIQWHFL</sequence>